<protein>
    <submittedName>
        <fullName evidence="4">Uncharacterized protein</fullName>
    </submittedName>
</protein>
<dbReference type="RefSeq" id="XP_012899242.1">
    <property type="nucleotide sequence ID" value="XM_013043788.1"/>
</dbReference>
<reference evidence="4" key="1">
    <citation type="submission" date="2010-02" db="EMBL/GenBank/DDBJ databases">
        <title>Sequencing and annotation of the Blastocystis hominis genome.</title>
        <authorList>
            <person name="Wincker P."/>
        </authorList>
    </citation>
    <scope>NUCLEOTIDE SEQUENCE</scope>
    <source>
        <strain evidence="4">Singapore isolate B</strain>
    </source>
</reference>
<dbReference type="GeneID" id="24923009"/>
<dbReference type="EMBL" id="FN668690">
    <property type="protein sequence ID" value="CBK25194.2"/>
    <property type="molecule type" value="Genomic_DNA"/>
</dbReference>
<dbReference type="GO" id="GO:0140662">
    <property type="term" value="F:ATP-dependent protein folding chaperone"/>
    <property type="evidence" value="ECO:0007669"/>
    <property type="project" value="InterPro"/>
</dbReference>
<dbReference type="GO" id="GO:0034663">
    <property type="term" value="C:endoplasmic reticulum chaperone complex"/>
    <property type="evidence" value="ECO:0007669"/>
    <property type="project" value="TreeGrafter"/>
</dbReference>
<keyword evidence="1" id="KW-0547">Nucleotide-binding</keyword>
<gene>
    <name evidence="4" type="ORF">GSBLH_T00006885001</name>
</gene>
<keyword evidence="5" id="KW-1185">Reference proteome</keyword>
<dbReference type="InterPro" id="IPR013126">
    <property type="entry name" value="Hsp_70_fam"/>
</dbReference>
<dbReference type="GO" id="GO:0005524">
    <property type="term" value="F:ATP binding"/>
    <property type="evidence" value="ECO:0007669"/>
    <property type="project" value="UniProtKB-KW"/>
</dbReference>
<dbReference type="AlphaFoldDB" id="D8MAV5"/>
<dbReference type="InParanoid" id="D8MAV5"/>
<keyword evidence="2" id="KW-0067">ATP-binding</keyword>
<evidence type="ECO:0000313" key="5">
    <source>
        <dbReference type="Proteomes" id="UP000008312"/>
    </source>
</evidence>
<name>D8MAV5_BLAHO</name>
<evidence type="ECO:0000313" key="4">
    <source>
        <dbReference type="EMBL" id="CBK25194.2"/>
    </source>
</evidence>
<dbReference type="Proteomes" id="UP000008312">
    <property type="component" value="Unassembled WGS sequence"/>
</dbReference>
<dbReference type="InterPro" id="IPR043129">
    <property type="entry name" value="ATPase_NBD"/>
</dbReference>
<dbReference type="Pfam" id="PF00012">
    <property type="entry name" value="HSP70"/>
    <property type="match status" value="1"/>
</dbReference>
<evidence type="ECO:0000256" key="3">
    <source>
        <dbReference type="ARBA" id="ARBA00023186"/>
    </source>
</evidence>
<dbReference type="PANTHER" id="PTHR45639:SF3">
    <property type="entry name" value="HYPOXIA UP-REGULATED PROTEIN 1"/>
    <property type="match status" value="1"/>
</dbReference>
<sequence length="520" mass="56624">MSSETVLGIDFGSFYWTAFVYSNGQRSIVSDEHGNRSICFRDNEVIVGSSASQLASSFPENVINHPLHYLDGRSCSPDCNTSIVWENNSGERISGVPPSLREENRASHSGARVRGVFQEAPTLTVVSVPSDLSASSQSFLLSCLHHASTLLPAASLNSELPNPSLLPSHLAVLLARELVAPPADGLRLVLDVPANSAILSLVSVSRGFYSTLWSHRLATAVGSALDARFLAFATQEAVRKLGPEVAQSAKAVRKLRRAVAECKERLSSTMTSAVAIESLFDGADFMLSVSRSRLAMLAFDALGHQAVLGDPERAARAALPPRRLRADLRRRGMVGIDRGFPRSSAMPAVQEALRTAAALRGPEMVFFPRVLEVAAEGASVQAQYREEFRLKKSLPVLQQLAGSLVVRAGKWEMMIAEQGVPFPCKCETVQIGRRIDATKEMMLEFRREAKDHENKDDNTENVNETKTQLVGTLTFENDLCGKSVAATVSREHLGAIRVVLSILEGEKEVEKKKFTIGEKD</sequence>
<accession>D8MAV5</accession>
<evidence type="ECO:0000256" key="1">
    <source>
        <dbReference type="ARBA" id="ARBA00022741"/>
    </source>
</evidence>
<organism evidence="4">
    <name type="scientific">Blastocystis hominis</name>
    <dbReference type="NCBI Taxonomy" id="12968"/>
    <lineage>
        <taxon>Eukaryota</taxon>
        <taxon>Sar</taxon>
        <taxon>Stramenopiles</taxon>
        <taxon>Bigyra</taxon>
        <taxon>Opalozoa</taxon>
        <taxon>Opalinata</taxon>
        <taxon>Blastocystidae</taxon>
        <taxon>Blastocystis</taxon>
    </lineage>
</organism>
<dbReference type="OrthoDB" id="29851at2759"/>
<dbReference type="PANTHER" id="PTHR45639">
    <property type="entry name" value="HSC70CB, ISOFORM G-RELATED"/>
    <property type="match status" value="1"/>
</dbReference>
<evidence type="ECO:0000256" key="2">
    <source>
        <dbReference type="ARBA" id="ARBA00022840"/>
    </source>
</evidence>
<keyword evidence="3" id="KW-0143">Chaperone</keyword>
<dbReference type="Gene3D" id="3.30.420.40">
    <property type="match status" value="3"/>
</dbReference>
<dbReference type="SUPFAM" id="SSF53067">
    <property type="entry name" value="Actin-like ATPase domain"/>
    <property type="match status" value="2"/>
</dbReference>
<dbReference type="Gene3D" id="3.90.640.10">
    <property type="entry name" value="Actin, Chain A, domain 4"/>
    <property type="match status" value="1"/>
</dbReference>
<dbReference type="GO" id="GO:0030968">
    <property type="term" value="P:endoplasmic reticulum unfolded protein response"/>
    <property type="evidence" value="ECO:0007669"/>
    <property type="project" value="TreeGrafter"/>
</dbReference>
<proteinExistence type="predicted"/>